<protein>
    <submittedName>
        <fullName evidence="7">Radical SAM domain protein</fullName>
    </submittedName>
</protein>
<dbReference type="SFLD" id="SFLDS00029">
    <property type="entry name" value="Radical_SAM"/>
    <property type="match status" value="1"/>
</dbReference>
<evidence type="ECO:0000256" key="2">
    <source>
        <dbReference type="ARBA" id="ARBA00022691"/>
    </source>
</evidence>
<keyword evidence="2" id="KW-0949">S-adenosyl-L-methionine</keyword>
<dbReference type="InterPro" id="IPR058240">
    <property type="entry name" value="rSAM_sf"/>
</dbReference>
<dbReference type="Proteomes" id="UP000006048">
    <property type="component" value="Chromosome"/>
</dbReference>
<evidence type="ECO:0000256" key="3">
    <source>
        <dbReference type="ARBA" id="ARBA00022723"/>
    </source>
</evidence>
<dbReference type="GO" id="GO:0051536">
    <property type="term" value="F:iron-sulfur cluster binding"/>
    <property type="evidence" value="ECO:0007669"/>
    <property type="project" value="UniProtKB-KW"/>
</dbReference>
<dbReference type="PANTHER" id="PTHR11228:SF7">
    <property type="entry name" value="PQQA PEPTIDE CYCLASE"/>
    <property type="match status" value="1"/>
</dbReference>
<dbReference type="Pfam" id="PF04055">
    <property type="entry name" value="Radical_SAM"/>
    <property type="match status" value="1"/>
</dbReference>
<sequence>MIRKCWFLEYVRRSFRKKILDTADFANILFAGPCNRFCPFCIGKEVAENLNASNLSIFPPLGWQAFVAEVKRLQIGEVVFTGTTTDPHLYRYEAQLIDLVRADLPQAKISIHTNGALSLKKIKIFNRYDRACISLPTLNPQTYARMMGVPKVPDLRRIIEASEIPVKVSSIINEHNVDEVDLFLKQLSALGVKRVVLRRLFGDLRQWKILPDRVPVRYYRKNPVYEIDGLEVTWWNFDETASSSINLFADGTLSKEYLLVRAPAR</sequence>
<accession>I4BA70</accession>
<reference evidence="7 8" key="1">
    <citation type="submission" date="2012-06" db="EMBL/GenBank/DDBJ databases">
        <title>The complete chromosome of genome of Turneriella parva DSM 21527.</title>
        <authorList>
            <consortium name="US DOE Joint Genome Institute (JGI-PGF)"/>
            <person name="Lucas S."/>
            <person name="Han J."/>
            <person name="Lapidus A."/>
            <person name="Bruce D."/>
            <person name="Goodwin L."/>
            <person name="Pitluck S."/>
            <person name="Peters L."/>
            <person name="Kyrpides N."/>
            <person name="Mavromatis K."/>
            <person name="Ivanova N."/>
            <person name="Mikhailova N."/>
            <person name="Chertkov O."/>
            <person name="Detter J.C."/>
            <person name="Tapia R."/>
            <person name="Han C."/>
            <person name="Land M."/>
            <person name="Hauser L."/>
            <person name="Markowitz V."/>
            <person name="Cheng J.-F."/>
            <person name="Hugenholtz P."/>
            <person name="Woyke T."/>
            <person name="Wu D."/>
            <person name="Gronow S."/>
            <person name="Wellnitz S."/>
            <person name="Brambilla E."/>
            <person name="Klenk H.-P."/>
            <person name="Eisen J.A."/>
        </authorList>
    </citation>
    <scope>NUCLEOTIDE SEQUENCE [LARGE SCALE GENOMIC DNA]</scope>
    <source>
        <strain evidence="8">ATCC BAA-1111 / DSM 21527 / NCTC 11395 / H</strain>
    </source>
</reference>
<evidence type="ECO:0000256" key="4">
    <source>
        <dbReference type="ARBA" id="ARBA00023004"/>
    </source>
</evidence>
<organism evidence="7 8">
    <name type="scientific">Turneriella parva (strain ATCC BAA-1111 / DSM 21527 / NCTC 11395 / H)</name>
    <name type="common">Leptospira parva</name>
    <dbReference type="NCBI Taxonomy" id="869212"/>
    <lineage>
        <taxon>Bacteria</taxon>
        <taxon>Pseudomonadati</taxon>
        <taxon>Spirochaetota</taxon>
        <taxon>Spirochaetia</taxon>
        <taxon>Leptospirales</taxon>
        <taxon>Leptospiraceae</taxon>
        <taxon>Turneriella</taxon>
    </lineage>
</organism>
<dbReference type="GO" id="GO:0046872">
    <property type="term" value="F:metal ion binding"/>
    <property type="evidence" value="ECO:0007669"/>
    <property type="project" value="UniProtKB-KW"/>
</dbReference>
<proteinExistence type="predicted"/>
<dbReference type="Gene3D" id="3.20.20.70">
    <property type="entry name" value="Aldolase class I"/>
    <property type="match status" value="1"/>
</dbReference>
<dbReference type="CDD" id="cd01335">
    <property type="entry name" value="Radical_SAM"/>
    <property type="match status" value="1"/>
</dbReference>
<comment type="cofactor">
    <cofactor evidence="1">
        <name>[4Fe-4S] cluster</name>
        <dbReference type="ChEBI" id="CHEBI:49883"/>
    </cofactor>
</comment>
<evidence type="ECO:0000313" key="7">
    <source>
        <dbReference type="EMBL" id="AFM14177.1"/>
    </source>
</evidence>
<keyword evidence="4" id="KW-0408">Iron</keyword>
<dbReference type="AlphaFoldDB" id="I4BA70"/>
<evidence type="ECO:0000256" key="5">
    <source>
        <dbReference type="ARBA" id="ARBA00023014"/>
    </source>
</evidence>
<evidence type="ECO:0000313" key="8">
    <source>
        <dbReference type="Proteomes" id="UP000006048"/>
    </source>
</evidence>
<evidence type="ECO:0000259" key="6">
    <source>
        <dbReference type="PROSITE" id="PS51918"/>
    </source>
</evidence>
<dbReference type="InterPro" id="IPR013785">
    <property type="entry name" value="Aldolase_TIM"/>
</dbReference>
<evidence type="ECO:0000256" key="1">
    <source>
        <dbReference type="ARBA" id="ARBA00001966"/>
    </source>
</evidence>
<dbReference type="InterPro" id="IPR007197">
    <property type="entry name" value="rSAM"/>
</dbReference>
<keyword evidence="3" id="KW-0479">Metal-binding</keyword>
<dbReference type="HOGENOM" id="CLU_1049472_0_0_12"/>
<dbReference type="InterPro" id="IPR050377">
    <property type="entry name" value="Radical_SAM_PqqE_MftC-like"/>
</dbReference>
<dbReference type="SUPFAM" id="SSF102114">
    <property type="entry name" value="Radical SAM enzymes"/>
    <property type="match status" value="1"/>
</dbReference>
<dbReference type="EMBL" id="CP002959">
    <property type="protein sequence ID" value="AFM14177.1"/>
    <property type="molecule type" value="Genomic_DNA"/>
</dbReference>
<gene>
    <name evidence="7" type="ordered locus">Turpa_3541</name>
</gene>
<keyword evidence="8" id="KW-1185">Reference proteome</keyword>
<dbReference type="KEGG" id="tpx:Turpa_3541"/>
<dbReference type="PROSITE" id="PS51918">
    <property type="entry name" value="RADICAL_SAM"/>
    <property type="match status" value="1"/>
</dbReference>
<dbReference type="PANTHER" id="PTHR11228">
    <property type="entry name" value="RADICAL SAM DOMAIN PROTEIN"/>
    <property type="match status" value="1"/>
</dbReference>
<keyword evidence="5" id="KW-0411">Iron-sulfur</keyword>
<feature type="domain" description="Radical SAM core" evidence="6">
    <location>
        <begin position="20"/>
        <end position="238"/>
    </location>
</feature>
<dbReference type="STRING" id="869212.Turpa_3541"/>
<dbReference type="GO" id="GO:0003824">
    <property type="term" value="F:catalytic activity"/>
    <property type="evidence" value="ECO:0007669"/>
    <property type="project" value="InterPro"/>
</dbReference>
<name>I4BA70_TURPD</name>